<feature type="compositionally biased region" description="Basic and acidic residues" evidence="1">
    <location>
        <begin position="164"/>
        <end position="173"/>
    </location>
</feature>
<reference evidence="2" key="1">
    <citation type="submission" date="2023-04" db="EMBL/GenBank/DDBJ databases">
        <title>Phytophthora fragariaefolia NBRC 109709.</title>
        <authorList>
            <person name="Ichikawa N."/>
            <person name="Sato H."/>
            <person name="Tonouchi N."/>
        </authorList>
    </citation>
    <scope>NUCLEOTIDE SEQUENCE</scope>
    <source>
        <strain evidence="2">NBRC 109709</strain>
    </source>
</reference>
<organism evidence="2 3">
    <name type="scientific">Phytophthora fragariaefolia</name>
    <dbReference type="NCBI Taxonomy" id="1490495"/>
    <lineage>
        <taxon>Eukaryota</taxon>
        <taxon>Sar</taxon>
        <taxon>Stramenopiles</taxon>
        <taxon>Oomycota</taxon>
        <taxon>Peronosporomycetes</taxon>
        <taxon>Peronosporales</taxon>
        <taxon>Peronosporaceae</taxon>
        <taxon>Phytophthora</taxon>
    </lineage>
</organism>
<evidence type="ECO:0000313" key="3">
    <source>
        <dbReference type="Proteomes" id="UP001165121"/>
    </source>
</evidence>
<dbReference type="OrthoDB" id="113522at2759"/>
<proteinExistence type="predicted"/>
<dbReference type="AlphaFoldDB" id="A0A9W6U0H4"/>
<gene>
    <name evidence="2" type="ORF">Pfra01_000356900</name>
</gene>
<evidence type="ECO:0000256" key="1">
    <source>
        <dbReference type="SAM" id="MobiDB-lite"/>
    </source>
</evidence>
<accession>A0A9W6U0H4</accession>
<sequence>MAFQAQWRELKKAGWTSERPTGLSVDFTYLKPGKTIKDVKGENVFVGEEAQMQYLDKLDLATPRPSIPQTPAVLQAFSSHDRTYSPGSDSGHSDSRFEGINRVFILYGPIKAYLILYMPLYRVLDSAIRPRNLDPDFEETHESSNSSKDSEDEDQSETNAMHPGVEEESKEDSQVFDQSVEANDDPSKFAVLESDAENDDGDDDDQSDDVAEVESVQLPVPPEMRFDDRLLSSLGGMENIASGAVPDKILKEMGGEWLV</sequence>
<comment type="caution">
    <text evidence="2">The sequence shown here is derived from an EMBL/GenBank/DDBJ whole genome shotgun (WGS) entry which is preliminary data.</text>
</comment>
<feature type="compositionally biased region" description="Acidic residues" evidence="1">
    <location>
        <begin position="194"/>
        <end position="212"/>
    </location>
</feature>
<dbReference type="PANTHER" id="PTHR37069:SF2">
    <property type="entry name" value="PIGGYBAC TRANSPOSABLE ELEMENT-DERIVED PROTEIN DOMAIN-CONTAINING PROTEIN"/>
    <property type="match status" value="1"/>
</dbReference>
<protein>
    <submittedName>
        <fullName evidence="2">Unnamed protein product</fullName>
    </submittedName>
</protein>
<dbReference type="EMBL" id="BSXT01000273">
    <property type="protein sequence ID" value="GMF23089.1"/>
    <property type="molecule type" value="Genomic_DNA"/>
</dbReference>
<evidence type="ECO:0000313" key="2">
    <source>
        <dbReference type="EMBL" id="GMF23089.1"/>
    </source>
</evidence>
<name>A0A9W6U0H4_9STRA</name>
<dbReference type="Proteomes" id="UP001165121">
    <property type="component" value="Unassembled WGS sequence"/>
</dbReference>
<keyword evidence="3" id="KW-1185">Reference proteome</keyword>
<feature type="region of interest" description="Disordered" evidence="1">
    <location>
        <begin position="135"/>
        <end position="216"/>
    </location>
</feature>
<dbReference type="PANTHER" id="PTHR37069">
    <property type="entry name" value="DDE_TNP_1_7 DOMAIN-CONTAINING PROTEIN"/>
    <property type="match status" value="1"/>
</dbReference>